<dbReference type="AlphaFoldDB" id="A0A0W8FAY4"/>
<protein>
    <submittedName>
        <fullName evidence="1">Uncharacterized protein</fullName>
    </submittedName>
</protein>
<name>A0A0W8FAY4_9ZZZZ</name>
<sequence length="41" mass="4673">MLVLWGTPLAANLKRFCLHNLLDGRKNLPSKIFLILACYNT</sequence>
<proteinExistence type="predicted"/>
<organism evidence="1">
    <name type="scientific">hydrocarbon metagenome</name>
    <dbReference type="NCBI Taxonomy" id="938273"/>
    <lineage>
        <taxon>unclassified sequences</taxon>
        <taxon>metagenomes</taxon>
        <taxon>ecological metagenomes</taxon>
    </lineage>
</organism>
<reference evidence="1" key="1">
    <citation type="journal article" date="2015" name="Proc. Natl. Acad. Sci. U.S.A.">
        <title>Networks of energetic and metabolic interactions define dynamics in microbial communities.</title>
        <authorList>
            <person name="Embree M."/>
            <person name="Liu J.K."/>
            <person name="Al-Bassam M.M."/>
            <person name="Zengler K."/>
        </authorList>
    </citation>
    <scope>NUCLEOTIDE SEQUENCE</scope>
</reference>
<evidence type="ECO:0000313" key="1">
    <source>
        <dbReference type="EMBL" id="KUG17762.1"/>
    </source>
</evidence>
<comment type="caution">
    <text evidence="1">The sequence shown here is derived from an EMBL/GenBank/DDBJ whole genome shotgun (WGS) entry which is preliminary data.</text>
</comment>
<gene>
    <name evidence="1" type="ORF">ASZ90_012535</name>
</gene>
<accession>A0A0W8FAY4</accession>
<dbReference type="EMBL" id="LNQE01001422">
    <property type="protein sequence ID" value="KUG17762.1"/>
    <property type="molecule type" value="Genomic_DNA"/>
</dbReference>